<dbReference type="Gene3D" id="2.60.40.10">
    <property type="entry name" value="Immunoglobulins"/>
    <property type="match status" value="1"/>
</dbReference>
<dbReference type="Gene3D" id="2.60.40.1940">
    <property type="match status" value="1"/>
</dbReference>
<dbReference type="Pfam" id="PF00207">
    <property type="entry name" value="A2M"/>
    <property type="match status" value="1"/>
</dbReference>
<dbReference type="InterPro" id="IPR001599">
    <property type="entry name" value="Macroglobln_a2"/>
</dbReference>
<dbReference type="InterPro" id="IPR041246">
    <property type="entry name" value="Bact_MG10"/>
</dbReference>
<keyword evidence="2" id="KW-0732">Signal</keyword>
<comment type="similarity">
    <text evidence="1">Belongs to the protease inhibitor I39 (alpha-2-macroglobulin) family. Bacterial alpha-2-macroglobulin subfamily.</text>
</comment>
<dbReference type="STRING" id="530564.Psta_3267"/>
<name>D2QX91_PIRSD</name>
<dbReference type="Pfam" id="PF07703">
    <property type="entry name" value="A2M_BRD"/>
    <property type="match status" value="1"/>
</dbReference>
<dbReference type="GO" id="GO:0004866">
    <property type="term" value="F:endopeptidase inhibitor activity"/>
    <property type="evidence" value="ECO:0007669"/>
    <property type="project" value="InterPro"/>
</dbReference>
<gene>
    <name evidence="5" type="ordered locus">Psta_3267</name>
</gene>
<evidence type="ECO:0000256" key="1">
    <source>
        <dbReference type="ARBA" id="ARBA00010556"/>
    </source>
</evidence>
<dbReference type="Gene3D" id="1.50.10.20">
    <property type="match status" value="1"/>
</dbReference>
<dbReference type="SMART" id="SM01419">
    <property type="entry name" value="Thiol-ester_cl"/>
    <property type="match status" value="1"/>
</dbReference>
<dbReference type="Pfam" id="PF17791">
    <property type="entry name" value="MG3"/>
    <property type="match status" value="1"/>
</dbReference>
<dbReference type="SUPFAM" id="SSF48239">
    <property type="entry name" value="Terpenoid cyclases/Protein prenyltransferases"/>
    <property type="match status" value="1"/>
</dbReference>
<dbReference type="InterPro" id="IPR013783">
    <property type="entry name" value="Ig-like_fold"/>
</dbReference>
<dbReference type="Gene3D" id="2.60.40.1930">
    <property type="match status" value="1"/>
</dbReference>
<organism evidence="5 6">
    <name type="scientific">Pirellula staleyi (strain ATCC 27377 / DSM 6068 / ICPB 4128)</name>
    <name type="common">Pirella staleyi</name>
    <dbReference type="NCBI Taxonomy" id="530564"/>
    <lineage>
        <taxon>Bacteria</taxon>
        <taxon>Pseudomonadati</taxon>
        <taxon>Planctomycetota</taxon>
        <taxon>Planctomycetia</taxon>
        <taxon>Pirellulales</taxon>
        <taxon>Pirellulaceae</taxon>
        <taxon>Pirellula</taxon>
    </lineage>
</organism>
<dbReference type="InterPro" id="IPR008930">
    <property type="entry name" value="Terpenoid_cyclase/PrenylTrfase"/>
</dbReference>
<dbReference type="InterPro" id="IPR041555">
    <property type="entry name" value="MG3"/>
</dbReference>
<sequence length="2092" mass="234896" precursor="true">MKHLHRALWVAVAALLVAVFTTGGKTAVADPVAEGAKAQKLMQQGNFKEAYDIYRTLCLDGEIDGPKVSEFLPMAVQCLYNLGRVKEVDDLIESTAKAHADEWRVLDTAARMYLEAPHQGFMIAGKYERGYHRGGGEVASSMERDRVRALQLSVQAMPLAQKDDNKKAVSDFFLRLSEQLLANRGIHEAWRLAALSNIAELPDYEEGYPYYRNYNGAPVDAEGKPIYHSLPKSWEDAKTDGERWRWAQMQAIENHPESRSQVLMSQANFFEQLYGVSSMQIGSWGFDLPRDDGDDTKKNESGTYALHTLKDEETIAKLATGIKRFTLPDEFNPIKILKIVAEEKSSYGEQSLQQLANTYSNRRQYPTSAKYWQESIDRFGAGANNWKIDQKQQIVGNWGQFDGTSTQPAGKGAEIGFRFRNGKLVKFDARAINVALLLDDVKAYFKSDPGNRIDWNKVNIADFGYRLVHENETKYLAEATASWELELQPRENHFDKRITVTTPLQKAGAYLVTATMADGNVSKIVLWVADTAIIQKQLNGKSLYFVGDAVNGAPLPGTNVEFFGWQQRHLGGNRFQVVTSNFAEVTSDDGIVTPDPKDLKNEFSWLITARGKDGDRLAYLGFQGVWQAQYHDAEYNQIKVFTITDRPVYRPNQKVHFKFWVARAQYDQKDASEFAKASFPVEIYNPKGERIYAETLTADDYGGLEGELNLPIDATLGSYNITLNAQKDGVHVASGGNSFRVEEYKKPEFEVKIEAPTEPVMLGEKITATIESKYYFGSPVSKGTVKYKIFRKSYSDAWYPVAPWDWCYGNGYWWFAYDYPWYRGFDKWSGCLRPLPPWGFGGAQQPPELVAEVEQDLTADGKLSVEIDTMLAKELHANFDHEYSITAEVRDESRRTIVGTGKVLVARKPFKVFTWLDRGYYRVGDTIDANFQAQTLDKKPVQGKGVITLLKITYDKDGEVVETPVRRWEDVSTGEEGNATQQIKASAAGQYRLSYVLTDSKEHSIEGGFIFTIVGDGFDGSDFRFNNIELIPNKREFAPGEKVALQLNTDRVGSTVLLFIRPSNGVYLPPKVIRLKGKSLVEEIEVVQKDMPNFFVEAMTIADGDVYTETKEVIVPPEKRILNVEVTPTKQAYKPGEKATLKVRLVDEKGENYKGAAVITMYDKSVEYISGGSNVPDIREFFWKWRRHHQPQSSHSLARLTHNMTLPNKPGMSFLGIYGASVADELSEQLSRRDVAKGFGRGGGGLNSLRKSEGRGMPMAAMALADGAMEMAAGAPPAPGGMPMAKNQASDKQSDAMAIESELSGEPGAPGAPLVEPSVRTKFADTAVWNGAIVTGDNGEAEVTLDMPENLTGWKIKVWGMGHGTKVGAGETEVVTRKDLIVRLQAPRFFVQKDEVVLTANVHNYLPVEKEVTVSLELPGEILKSQTETTVRVRIPAGGEQRVDWRCNVLAEGEAVVRMKALTDVESDAVEQKFPSFIHGMLKTESWAGTVPAGTESSKLKFNVPAERRVENSVLEIRYSPSLAMAMVDALPYLADFPYGCTEQTLNRFLPAVITQKTLLDMQLNLAEIRDKRTNLNAQEIGDDRDRAKQWKRFDRNPVFDEAELNRMVKEGVKTLTEQQISDGGWGWFSGAGERSYPHTTAVVVHGLQIARSCDVPLVPGMLERGIDWLKRYQAEELQKIKNFEAKTKNVPWKSHPDALDAFVYMILVDEASDNAEMRDLLYRDRVQLPVYAKAMLGIALDKLDRDDEVKMIVQNIDQFLVEDAENETAYLQLPQDNYWWCWYGSEVEANAYYLKLLTKVDPKGVRARRLVKYLLNNRKHATYWSSTRDTAICVESFADFVKASGEQKPSMTVELWLDGKKQKEVEINAENLFTYDNKFVLTGKEVTDGSHEVEIRRKGEGNVYFNTYLTNFTLEDQITKAGLEVKVERNYFKLTPVDKKVQVEGVRGQVIDQKVEKYERSPLANLDSLTSGDLVEVELVIESKNDYEYLLFEDMKAAGFEPVDVRSGYQGGMGAYMELRDNRVAFFVRALARGKHSISYRLRAEIPGKFSALPTKASAMYAPELKANSDEIKLNIVDQPAKDAAKPAVVN</sequence>
<evidence type="ECO:0000313" key="5">
    <source>
        <dbReference type="EMBL" id="ADB17931.1"/>
    </source>
</evidence>
<evidence type="ECO:0000256" key="2">
    <source>
        <dbReference type="SAM" id="SignalP"/>
    </source>
</evidence>
<feature type="signal peptide" evidence="2">
    <location>
        <begin position="1"/>
        <end position="29"/>
    </location>
</feature>
<dbReference type="InterPro" id="IPR047565">
    <property type="entry name" value="Alpha-macroglob_thiol-ester_cl"/>
</dbReference>
<dbReference type="EMBL" id="CP001848">
    <property type="protein sequence ID" value="ADB17931.1"/>
    <property type="molecule type" value="Genomic_DNA"/>
</dbReference>
<dbReference type="InterPro" id="IPR002890">
    <property type="entry name" value="MG2"/>
</dbReference>
<dbReference type="OrthoDB" id="9767116at2"/>
<evidence type="ECO:0000313" key="6">
    <source>
        <dbReference type="Proteomes" id="UP000001887"/>
    </source>
</evidence>
<dbReference type="SMART" id="SM01359">
    <property type="entry name" value="A2M_N_2"/>
    <property type="match status" value="1"/>
</dbReference>
<evidence type="ECO:0000259" key="3">
    <source>
        <dbReference type="SMART" id="SM01359"/>
    </source>
</evidence>
<feature type="chain" id="PRO_5003034385" evidence="2">
    <location>
        <begin position="30"/>
        <end position="2092"/>
    </location>
</feature>
<feature type="domain" description="Alpha-2-macroglobulin bait region" evidence="3">
    <location>
        <begin position="1028"/>
        <end position="1169"/>
    </location>
</feature>
<dbReference type="KEGG" id="psl:Psta_3267"/>
<feature type="domain" description="Alpha-2-macroglobulin" evidence="4">
    <location>
        <begin position="1326"/>
        <end position="1416"/>
    </location>
</feature>
<dbReference type="InterPro" id="IPR011625">
    <property type="entry name" value="A2M_N_BRD"/>
</dbReference>
<proteinExistence type="inferred from homology"/>
<dbReference type="Pfam" id="PF01835">
    <property type="entry name" value="MG2"/>
    <property type="match status" value="1"/>
</dbReference>
<dbReference type="SMART" id="SM01360">
    <property type="entry name" value="A2M"/>
    <property type="match status" value="1"/>
</dbReference>
<dbReference type="Proteomes" id="UP000001887">
    <property type="component" value="Chromosome"/>
</dbReference>
<dbReference type="InterPro" id="IPR051802">
    <property type="entry name" value="YfhM-like"/>
</dbReference>
<protein>
    <submittedName>
        <fullName evidence="5">Alpha-2-macroglobulin domain protein</fullName>
    </submittedName>
</protein>
<accession>D2QX91</accession>
<keyword evidence="6" id="KW-1185">Reference proteome</keyword>
<dbReference type="eggNOG" id="COG2373">
    <property type="taxonomic scope" value="Bacteria"/>
</dbReference>
<dbReference type="CDD" id="cd02891">
    <property type="entry name" value="A2M_like"/>
    <property type="match status" value="1"/>
</dbReference>
<dbReference type="Pfam" id="PF17973">
    <property type="entry name" value="bMG10"/>
    <property type="match status" value="1"/>
</dbReference>
<dbReference type="PANTHER" id="PTHR40094:SF1">
    <property type="entry name" value="UBIQUITIN DOMAIN-CONTAINING PROTEIN"/>
    <property type="match status" value="1"/>
</dbReference>
<evidence type="ECO:0000259" key="4">
    <source>
        <dbReference type="SMART" id="SM01360"/>
    </source>
</evidence>
<dbReference type="HOGENOM" id="CLU_232069_0_0_0"/>
<dbReference type="PANTHER" id="PTHR40094">
    <property type="entry name" value="ALPHA-2-MACROGLOBULIN HOMOLOG"/>
    <property type="match status" value="1"/>
</dbReference>
<reference evidence="5 6" key="1">
    <citation type="journal article" date="2009" name="Stand. Genomic Sci.">
        <title>Complete genome sequence of Pirellula staleyi type strain (ATCC 27377).</title>
        <authorList>
            <person name="Clum A."/>
            <person name="Tindall B.J."/>
            <person name="Sikorski J."/>
            <person name="Ivanova N."/>
            <person name="Mavrommatis K."/>
            <person name="Lucas S."/>
            <person name="Glavina del Rio T."/>
            <person name="Nolan M."/>
            <person name="Chen F."/>
            <person name="Tice H."/>
            <person name="Pitluck S."/>
            <person name="Cheng J.F."/>
            <person name="Chertkov O."/>
            <person name="Brettin T."/>
            <person name="Han C."/>
            <person name="Detter J.C."/>
            <person name="Kuske C."/>
            <person name="Bruce D."/>
            <person name="Goodwin L."/>
            <person name="Ovchinikova G."/>
            <person name="Pati A."/>
            <person name="Mikhailova N."/>
            <person name="Chen A."/>
            <person name="Palaniappan K."/>
            <person name="Land M."/>
            <person name="Hauser L."/>
            <person name="Chang Y.J."/>
            <person name="Jeffries C.D."/>
            <person name="Chain P."/>
            <person name="Rohde M."/>
            <person name="Goker M."/>
            <person name="Bristow J."/>
            <person name="Eisen J.A."/>
            <person name="Markowitz V."/>
            <person name="Hugenholtz P."/>
            <person name="Kyrpides N.C."/>
            <person name="Klenk H.P."/>
            <person name="Lapidus A."/>
        </authorList>
    </citation>
    <scope>NUCLEOTIDE SEQUENCE [LARGE SCALE GENOMIC DNA]</scope>
    <source>
        <strain evidence="6">ATCC 27377 / DSM 6068 / ICPB 4128</strain>
    </source>
</reference>